<gene>
    <name evidence="3" type="ORF">AWB65_01361</name>
</gene>
<evidence type="ECO:0000259" key="2">
    <source>
        <dbReference type="Pfam" id="PF13840"/>
    </source>
</evidence>
<dbReference type="InterPro" id="IPR018717">
    <property type="entry name" value="DUF2241"/>
</dbReference>
<feature type="domain" description="DUF2241" evidence="1">
    <location>
        <begin position="5"/>
        <end position="69"/>
    </location>
</feature>
<dbReference type="InterPro" id="IPR045865">
    <property type="entry name" value="ACT-like_dom_sf"/>
</dbReference>
<name>A0A158FX69_9BURK</name>
<comment type="caution">
    <text evidence="3">The sequence shown here is derived from an EMBL/GenBank/DDBJ whole genome shotgun (WGS) entry which is preliminary data.</text>
</comment>
<dbReference type="Proteomes" id="UP000054977">
    <property type="component" value="Unassembled WGS sequence"/>
</dbReference>
<dbReference type="Pfam" id="PF10000">
    <property type="entry name" value="ACT_3"/>
    <property type="match status" value="1"/>
</dbReference>
<evidence type="ECO:0000259" key="1">
    <source>
        <dbReference type="Pfam" id="PF10000"/>
    </source>
</evidence>
<feature type="domain" description="CASTOR ACT" evidence="2">
    <location>
        <begin position="71"/>
        <end position="127"/>
    </location>
</feature>
<dbReference type="OrthoDB" id="517867at2"/>
<dbReference type="GO" id="GO:0016740">
    <property type="term" value="F:transferase activity"/>
    <property type="evidence" value="ECO:0007669"/>
    <property type="project" value="UniProtKB-KW"/>
</dbReference>
<dbReference type="SUPFAM" id="SSF55021">
    <property type="entry name" value="ACT-like"/>
    <property type="match status" value="2"/>
</dbReference>
<organism evidence="3 4">
    <name type="scientific">Caballeronia humi</name>
    <dbReference type="NCBI Taxonomy" id="326474"/>
    <lineage>
        <taxon>Bacteria</taxon>
        <taxon>Pseudomonadati</taxon>
        <taxon>Pseudomonadota</taxon>
        <taxon>Betaproteobacteria</taxon>
        <taxon>Burkholderiales</taxon>
        <taxon>Burkholderiaceae</taxon>
        <taxon>Caballeronia</taxon>
    </lineage>
</organism>
<dbReference type="RefSeq" id="WP_087666411.1">
    <property type="nucleotide sequence ID" value="NZ_FCNW02000004.1"/>
</dbReference>
<proteinExistence type="predicted"/>
<dbReference type="PANTHER" id="PTHR39199:SF1">
    <property type="entry name" value="BLR5128 PROTEIN"/>
    <property type="match status" value="1"/>
</dbReference>
<reference evidence="3" key="1">
    <citation type="submission" date="2016-01" db="EMBL/GenBank/DDBJ databases">
        <authorList>
            <person name="Peeters C."/>
        </authorList>
    </citation>
    <scope>NUCLEOTIDE SEQUENCE [LARGE SCALE GENOMIC DNA]</scope>
    <source>
        <strain evidence="3">LMG 22934</strain>
    </source>
</reference>
<protein>
    <submittedName>
        <fullName evidence="3">Acetyltransferase</fullName>
    </submittedName>
</protein>
<sequence length="137" mass="14527">MTQAISTLDVLLASMKPKLQAGVYVFASVPFDADLRGVEAIATFREREGLTMIVEESEASKAGLTPLFRAAWITLTVHSDLNAVGLTAAFARALGDANISCNVVAAAFHDHIFVPVDDAGRALAALEALQKRASARE</sequence>
<dbReference type="STRING" id="326474.AWB65_01361"/>
<evidence type="ECO:0000313" key="3">
    <source>
        <dbReference type="EMBL" id="SAL24425.1"/>
    </source>
</evidence>
<dbReference type="Pfam" id="PF13840">
    <property type="entry name" value="ACT_7"/>
    <property type="match status" value="1"/>
</dbReference>
<keyword evidence="4" id="KW-1185">Reference proteome</keyword>
<dbReference type="AlphaFoldDB" id="A0A158FX69"/>
<accession>A0A158FX69</accession>
<evidence type="ECO:0000313" key="4">
    <source>
        <dbReference type="Proteomes" id="UP000054977"/>
    </source>
</evidence>
<dbReference type="InterPro" id="IPR027795">
    <property type="entry name" value="CASTOR_ACT_dom"/>
</dbReference>
<dbReference type="PANTHER" id="PTHR39199">
    <property type="entry name" value="BLR5128 PROTEIN"/>
    <property type="match status" value="1"/>
</dbReference>
<dbReference type="Gene3D" id="3.30.2130.10">
    <property type="entry name" value="VC0802-like"/>
    <property type="match status" value="1"/>
</dbReference>
<dbReference type="EMBL" id="FCNW02000004">
    <property type="protein sequence ID" value="SAL24425.1"/>
    <property type="molecule type" value="Genomic_DNA"/>
</dbReference>